<dbReference type="EMBL" id="RCHU01000374">
    <property type="protein sequence ID" value="TKS05998.1"/>
    <property type="molecule type" value="Genomic_DNA"/>
</dbReference>
<sequence>MKQICLTLGSEACALIRTRKEFLEGSTQRMGALPVLATKGLFAREALRLDWSPSTSPLSTRLPRREELSHGSDFDQASRFNYKLLFTRFRRFKSDLAFTPKGRKPHLRASQEQSKEQTDST</sequence>
<organism evidence="2">
    <name type="scientific">Populus alba</name>
    <name type="common">White poplar</name>
    <dbReference type="NCBI Taxonomy" id="43335"/>
    <lineage>
        <taxon>Eukaryota</taxon>
        <taxon>Viridiplantae</taxon>
        <taxon>Streptophyta</taxon>
        <taxon>Embryophyta</taxon>
        <taxon>Tracheophyta</taxon>
        <taxon>Spermatophyta</taxon>
        <taxon>Magnoliopsida</taxon>
        <taxon>eudicotyledons</taxon>
        <taxon>Gunneridae</taxon>
        <taxon>Pentapetalae</taxon>
        <taxon>rosids</taxon>
        <taxon>fabids</taxon>
        <taxon>Malpighiales</taxon>
        <taxon>Salicaceae</taxon>
        <taxon>Saliceae</taxon>
        <taxon>Populus</taxon>
    </lineage>
</organism>
<accession>A0A4U5Q6W4</accession>
<name>A0A4U5Q6W4_POPAL</name>
<evidence type="ECO:0000256" key="1">
    <source>
        <dbReference type="SAM" id="MobiDB-lite"/>
    </source>
</evidence>
<proteinExistence type="predicted"/>
<protein>
    <submittedName>
        <fullName evidence="2">Uncharacterized protein</fullName>
    </submittedName>
</protein>
<dbReference type="AlphaFoldDB" id="A0A4U5Q6W4"/>
<gene>
    <name evidence="2" type="ORF">D5086_0000127540</name>
</gene>
<comment type="caution">
    <text evidence="2">The sequence shown here is derived from an EMBL/GenBank/DDBJ whole genome shotgun (WGS) entry which is preliminary data.</text>
</comment>
<reference evidence="2" key="1">
    <citation type="submission" date="2018-10" db="EMBL/GenBank/DDBJ databases">
        <title>Population genomic analysis revealed the cold adaptation of white poplar.</title>
        <authorList>
            <person name="Liu Y.-J."/>
        </authorList>
    </citation>
    <scope>NUCLEOTIDE SEQUENCE [LARGE SCALE GENOMIC DNA]</scope>
    <source>
        <strain evidence="2">PAL-ZL1</strain>
    </source>
</reference>
<feature type="region of interest" description="Disordered" evidence="1">
    <location>
        <begin position="99"/>
        <end position="121"/>
    </location>
</feature>
<evidence type="ECO:0000313" key="2">
    <source>
        <dbReference type="EMBL" id="TKS05998.1"/>
    </source>
</evidence>